<comment type="caution">
    <text evidence="2">The sequence shown here is derived from an EMBL/GenBank/DDBJ whole genome shotgun (WGS) entry which is preliminary data.</text>
</comment>
<sequence length="187" mass="21511">MGWKGEKVTHPENRSDMKRDGSAVTDTPTTLNETKQILCEMESSKQIKRKHEVDFWFQGEFLNEHLQVCCFRRSVKRKSFAMIHDKSCIGAGQIADPFTIEMIGSFSAGEEVELASSSYKSLQKWIGFIPRQKRRANGTPLIERRPHQFLRNLKSLPVQFSYATKMILDRRSSPIIPQLLDDNLNPP</sequence>
<gene>
    <name evidence="2" type="ORF">NPIL_410521</name>
</gene>
<feature type="compositionally biased region" description="Basic and acidic residues" evidence="1">
    <location>
        <begin position="1"/>
        <end position="21"/>
    </location>
</feature>
<proteinExistence type="predicted"/>
<dbReference type="Proteomes" id="UP000887013">
    <property type="component" value="Unassembled WGS sequence"/>
</dbReference>
<reference evidence="2" key="1">
    <citation type="submission" date="2020-08" db="EMBL/GenBank/DDBJ databases">
        <title>Multicomponent nature underlies the extraordinary mechanical properties of spider dragline silk.</title>
        <authorList>
            <person name="Kono N."/>
            <person name="Nakamura H."/>
            <person name="Mori M."/>
            <person name="Yoshida Y."/>
            <person name="Ohtoshi R."/>
            <person name="Malay A.D."/>
            <person name="Moran D.A.P."/>
            <person name="Tomita M."/>
            <person name="Numata K."/>
            <person name="Arakawa K."/>
        </authorList>
    </citation>
    <scope>NUCLEOTIDE SEQUENCE</scope>
</reference>
<protein>
    <submittedName>
        <fullName evidence="2">Uncharacterized protein</fullName>
    </submittedName>
</protein>
<name>A0A8X6PRH2_NEPPI</name>
<organism evidence="2 3">
    <name type="scientific">Nephila pilipes</name>
    <name type="common">Giant wood spider</name>
    <name type="synonym">Nephila maculata</name>
    <dbReference type="NCBI Taxonomy" id="299642"/>
    <lineage>
        <taxon>Eukaryota</taxon>
        <taxon>Metazoa</taxon>
        <taxon>Ecdysozoa</taxon>
        <taxon>Arthropoda</taxon>
        <taxon>Chelicerata</taxon>
        <taxon>Arachnida</taxon>
        <taxon>Araneae</taxon>
        <taxon>Araneomorphae</taxon>
        <taxon>Entelegynae</taxon>
        <taxon>Araneoidea</taxon>
        <taxon>Nephilidae</taxon>
        <taxon>Nephila</taxon>
    </lineage>
</organism>
<dbReference type="EMBL" id="BMAW01118769">
    <property type="protein sequence ID" value="GFT81451.1"/>
    <property type="molecule type" value="Genomic_DNA"/>
</dbReference>
<evidence type="ECO:0000313" key="2">
    <source>
        <dbReference type="EMBL" id="GFT81451.1"/>
    </source>
</evidence>
<keyword evidence="3" id="KW-1185">Reference proteome</keyword>
<evidence type="ECO:0000313" key="3">
    <source>
        <dbReference type="Proteomes" id="UP000887013"/>
    </source>
</evidence>
<feature type="region of interest" description="Disordered" evidence="1">
    <location>
        <begin position="1"/>
        <end position="28"/>
    </location>
</feature>
<dbReference type="AlphaFoldDB" id="A0A8X6PRH2"/>
<accession>A0A8X6PRH2</accession>
<evidence type="ECO:0000256" key="1">
    <source>
        <dbReference type="SAM" id="MobiDB-lite"/>
    </source>
</evidence>